<name>A0ABN9TJJ1_9DINO</name>
<evidence type="ECO:0000256" key="1">
    <source>
        <dbReference type="SAM" id="MobiDB-lite"/>
    </source>
</evidence>
<feature type="compositionally biased region" description="Low complexity" evidence="1">
    <location>
        <begin position="1"/>
        <end position="11"/>
    </location>
</feature>
<feature type="region of interest" description="Disordered" evidence="1">
    <location>
        <begin position="489"/>
        <end position="509"/>
    </location>
</feature>
<gene>
    <name evidence="2" type="ORF">PCOR1329_LOCUS39497</name>
</gene>
<dbReference type="Proteomes" id="UP001189429">
    <property type="component" value="Unassembled WGS sequence"/>
</dbReference>
<sequence length="1529" mass="171526">MEVDDGALAPLGGQGAGAAAGDGDIGDGESAPQAAIAVGAAGDAHGVQVAHNGIIELWIDPGKKHHYLKNQLTHETVKILAPPAGTDYWVIGLKDNYAYIDSPDESHWVTEFFKHNAFVSDQGQTFVKSTDSDSPEWIENFLGMHRVDEFAFAHPAGTQTTRYMMVAVWENAQYDSSVWISLWSVFDMICLHVNVSGGSWFANRRDAWERCLCAWQLRHHLRQSSPYANKRAALSSEELAMRILKFPSVSVVGMMSLMIQWGSENQGSRFKSDTDRASSNDLFDSFAYMIQNGSIRVNVDGFAWRCGPDIAGVRPMVVLIKAGRFERKSFNAVVESYFNEYGTPVSWEDAGVWDKREEGEDFKPSDVIQKILTGNRDAKLAMQLVWGLGNLVDAKIAKAKGKDVELAPDFRYDFSDDLDAQPDSSVDVAVSGNHGAAQVITRYLKVSKRTMIDSMNLGFVMDASTPDHQKKFYGAVFKPNNTVAICPPQSGSRDCRAAASDRDATETDPQVSSVYSGRQMYDSESTALAVQTYENTHIERARELLGIKCNSSELPRVEKVKRRYRLDSFMAGKALHNMRLVSVGEGLGAVKITLEQYHQMKDCYDWKCDHLCSDQGPDMKCLKWFLQSSEGLFNVDDDDDLAHGIDNDFNIADKKCGLWAFRRLQRLARNAIYGPFDEGRRFKELKDIAKEVKTFVSPLKCPIFCEALPAILEEMGEPARIMENGIEEEVWNGMTEVGFGEVAGRKDNPARWLGDHYASRIDRDQFTMRAVCFSYAVMVREQSSTKKLGVKMRELHSEPNQHGGNDQAVSMESVAAELKRVRMATRDQVEVAIVYYNNKQNKNIDRATFAIREPWAQWHSHNNWHLRDLTNVTDWEVDQIVNGKLLKVCVESMSVPFDGKGMMAYLGFAVDHSHVNVNEVSASHPLLKIEGDMAELIGTYSLVLNACRFKRLFKLMRGWPKHLVAALGDLASQDRVFALFKQDCENWKALGDDTVGFRALSGIMARLKKSSPFILVPVRQHLGILIESGFQRTSKYMEFLNENRTRPLLSQIAEDCFCRSAKDIQHALGQDRGIDRDFANLMVKDVVSKVHRHKDINWKFEPLVRNPRIPKDAYHNTPDDVKAIGLQNIIGPNQSPKWSNQSVANDSKPTFEMDMLEFCRANGVNVSTAEKHWYCALAKQGKVAIKMKGSPDSDYGIVMGDMCGIGVLTAKLKPFKYRSGRDFYMIDFDAAAPLKMAYVFDPSEWDALPLSWTSPLMQFVAEGGRSLPGGIEKYCMRLEPTGPADSLLRVAAKNAFWDLGLSVLKTVHKDLCVDPPGGLDLFETLQALVTHVLKPTDLDLCEILRKRCFVKFVGEDGLVDIQGAIDCMAKEEQEMTRETLSEKDAQKHIRKEHTAKFNVYRKEVKAVRTAEAAGQNRTKQELKKWKGPIEPPKDGVVHSEAKKFLPPGASLWRGLTGTGAWHVHIPPHYKSKTWLEAGSYDNSLRFVLAFAWKKYLKSKDLDDLHCPIKGLLKHYTDEEEQAATAAASS</sequence>
<organism evidence="2 3">
    <name type="scientific">Prorocentrum cordatum</name>
    <dbReference type="NCBI Taxonomy" id="2364126"/>
    <lineage>
        <taxon>Eukaryota</taxon>
        <taxon>Sar</taxon>
        <taxon>Alveolata</taxon>
        <taxon>Dinophyceae</taxon>
        <taxon>Prorocentrales</taxon>
        <taxon>Prorocentraceae</taxon>
        <taxon>Prorocentrum</taxon>
    </lineage>
</organism>
<reference evidence="2" key="1">
    <citation type="submission" date="2023-10" db="EMBL/GenBank/DDBJ databases">
        <authorList>
            <person name="Chen Y."/>
            <person name="Shah S."/>
            <person name="Dougan E. K."/>
            <person name="Thang M."/>
            <person name="Chan C."/>
        </authorList>
    </citation>
    <scope>NUCLEOTIDE SEQUENCE [LARGE SCALE GENOMIC DNA]</scope>
</reference>
<feature type="compositionally biased region" description="Basic and acidic residues" evidence="1">
    <location>
        <begin position="493"/>
        <end position="505"/>
    </location>
</feature>
<feature type="region of interest" description="Disordered" evidence="1">
    <location>
        <begin position="1"/>
        <end position="28"/>
    </location>
</feature>
<feature type="non-terminal residue" evidence="2">
    <location>
        <position position="1529"/>
    </location>
</feature>
<evidence type="ECO:0000313" key="2">
    <source>
        <dbReference type="EMBL" id="CAK0845828.1"/>
    </source>
</evidence>
<evidence type="ECO:0008006" key="4">
    <source>
        <dbReference type="Google" id="ProtNLM"/>
    </source>
</evidence>
<accession>A0ABN9TJJ1</accession>
<keyword evidence="3" id="KW-1185">Reference proteome</keyword>
<feature type="region of interest" description="Disordered" evidence="1">
    <location>
        <begin position="1410"/>
        <end position="1436"/>
    </location>
</feature>
<protein>
    <recommendedName>
        <fullName evidence="4">RNA-directed RNA polymerase</fullName>
    </recommendedName>
</protein>
<evidence type="ECO:0000313" key="3">
    <source>
        <dbReference type="Proteomes" id="UP001189429"/>
    </source>
</evidence>
<dbReference type="EMBL" id="CAUYUJ010014770">
    <property type="protein sequence ID" value="CAK0845828.1"/>
    <property type="molecule type" value="Genomic_DNA"/>
</dbReference>
<proteinExistence type="predicted"/>
<comment type="caution">
    <text evidence="2">The sequence shown here is derived from an EMBL/GenBank/DDBJ whole genome shotgun (WGS) entry which is preliminary data.</text>
</comment>